<dbReference type="OrthoDB" id="5599419at2759"/>
<dbReference type="Pfam" id="PF08284">
    <property type="entry name" value="RVP_2"/>
    <property type="match status" value="1"/>
</dbReference>
<evidence type="ECO:0000313" key="1">
    <source>
        <dbReference type="EMBL" id="RKF62889.1"/>
    </source>
</evidence>
<dbReference type="EMBL" id="MCFK01002983">
    <property type="protein sequence ID" value="RKF62889.1"/>
    <property type="molecule type" value="Genomic_DNA"/>
</dbReference>
<dbReference type="CDD" id="cd00303">
    <property type="entry name" value="retropepsin_like"/>
    <property type="match status" value="1"/>
</dbReference>
<comment type="caution">
    <text evidence="1">The sequence shown here is derived from an EMBL/GenBank/DDBJ whole genome shotgun (WGS) entry which is preliminary data.</text>
</comment>
<gene>
    <name evidence="1" type="ORF">OnM2_029079</name>
</gene>
<dbReference type="SUPFAM" id="SSF50630">
    <property type="entry name" value="Acid proteases"/>
    <property type="match status" value="1"/>
</dbReference>
<dbReference type="InterPro" id="IPR021109">
    <property type="entry name" value="Peptidase_aspartic_dom_sf"/>
</dbReference>
<protein>
    <recommendedName>
        <fullName evidence="3">Peptidase A2 domain-containing protein</fullName>
    </recommendedName>
</protein>
<reference evidence="1 2" key="1">
    <citation type="journal article" date="2018" name="BMC Genomics">
        <title>Comparative genome analyses reveal sequence features reflecting distinct modes of host-adaptation between dicot and monocot powdery mildew.</title>
        <authorList>
            <person name="Wu Y."/>
            <person name="Ma X."/>
            <person name="Pan Z."/>
            <person name="Kale S.D."/>
            <person name="Song Y."/>
            <person name="King H."/>
            <person name="Zhang Q."/>
            <person name="Presley C."/>
            <person name="Deng X."/>
            <person name="Wei C.I."/>
            <person name="Xiao S."/>
        </authorList>
    </citation>
    <scope>NUCLEOTIDE SEQUENCE [LARGE SCALE GENOMIC DNA]</scope>
    <source>
        <strain evidence="1">UMSG2</strain>
    </source>
</reference>
<organism evidence="1 2">
    <name type="scientific">Erysiphe neolycopersici</name>
    <dbReference type="NCBI Taxonomy" id="212602"/>
    <lineage>
        <taxon>Eukaryota</taxon>
        <taxon>Fungi</taxon>
        <taxon>Dikarya</taxon>
        <taxon>Ascomycota</taxon>
        <taxon>Pezizomycotina</taxon>
        <taxon>Leotiomycetes</taxon>
        <taxon>Erysiphales</taxon>
        <taxon>Erysiphaceae</taxon>
        <taxon>Erysiphe</taxon>
    </lineage>
</organism>
<keyword evidence="2" id="KW-1185">Reference proteome</keyword>
<dbReference type="AlphaFoldDB" id="A0A420HZM4"/>
<dbReference type="Proteomes" id="UP000286134">
    <property type="component" value="Unassembled WGS sequence"/>
</dbReference>
<name>A0A420HZM4_9PEZI</name>
<evidence type="ECO:0000313" key="2">
    <source>
        <dbReference type="Proteomes" id="UP000286134"/>
    </source>
</evidence>
<evidence type="ECO:0008006" key="3">
    <source>
        <dbReference type="Google" id="ProtNLM"/>
    </source>
</evidence>
<dbReference type="STRING" id="212602.A0A420HZM4"/>
<accession>A0A420HZM4</accession>
<sequence>MSNSQDPMDTDKLNNALPGHPAWQQILAEWGTISAQSTVRHFALPPGIPRQIRAYLTRANSVGKASIGSDSQLEFQDLYPVFTIDLQAQAIEEAVSLGQGLALEINKPLSLPTATNRQEEQCIHTFDLGNERPLALTALIRTDVKAYTMIDSGASTSFIDDKFVKKYQLITRPKGIAEAVHVVDGRESASGLITHEIDLPLNINDHSEILTFQVTRIARYDIILGKSWLSKHDPQFPSLHLTVVAIAFHT</sequence>
<dbReference type="Gene3D" id="2.40.70.10">
    <property type="entry name" value="Acid Proteases"/>
    <property type="match status" value="1"/>
</dbReference>
<proteinExistence type="predicted"/>